<dbReference type="RefSeq" id="WP_002623870.1">
    <property type="nucleotide sequence ID" value="NZ_MPIN01000009.1"/>
</dbReference>
<accession>A0A1L9B3X1</accession>
<dbReference type="EMBL" id="MPIN01000009">
    <property type="protein sequence ID" value="OJH36944.1"/>
    <property type="molecule type" value="Genomic_DNA"/>
</dbReference>
<dbReference type="OrthoDB" id="5519630at2"/>
<name>A0A1L9B3X1_9BACT</name>
<dbReference type="AlphaFoldDB" id="A0A1L9B3X1"/>
<dbReference type="Proteomes" id="UP000182229">
    <property type="component" value="Unassembled WGS sequence"/>
</dbReference>
<organism evidence="1 2">
    <name type="scientific">Cystobacter ferrugineus</name>
    <dbReference type="NCBI Taxonomy" id="83449"/>
    <lineage>
        <taxon>Bacteria</taxon>
        <taxon>Pseudomonadati</taxon>
        <taxon>Myxococcota</taxon>
        <taxon>Myxococcia</taxon>
        <taxon>Myxococcales</taxon>
        <taxon>Cystobacterineae</taxon>
        <taxon>Archangiaceae</taxon>
        <taxon>Cystobacter</taxon>
    </lineage>
</organism>
<gene>
    <name evidence="1" type="ORF">BON30_31120</name>
</gene>
<reference evidence="2" key="1">
    <citation type="submission" date="2016-11" db="EMBL/GenBank/DDBJ databases">
        <authorList>
            <person name="Shukria A."/>
            <person name="Stevens D.C."/>
        </authorList>
    </citation>
    <scope>NUCLEOTIDE SEQUENCE [LARGE SCALE GENOMIC DNA]</scope>
    <source>
        <strain evidence="2">Cbfe23</strain>
    </source>
</reference>
<dbReference type="STRING" id="83449.BON30_31120"/>
<keyword evidence="2" id="KW-1185">Reference proteome</keyword>
<proteinExistence type="predicted"/>
<evidence type="ECO:0000313" key="1">
    <source>
        <dbReference type="EMBL" id="OJH36944.1"/>
    </source>
</evidence>
<evidence type="ECO:0000313" key="2">
    <source>
        <dbReference type="Proteomes" id="UP000182229"/>
    </source>
</evidence>
<protein>
    <submittedName>
        <fullName evidence="1">Uncharacterized protein</fullName>
    </submittedName>
</protein>
<comment type="caution">
    <text evidence="1">The sequence shown here is derived from an EMBL/GenBank/DDBJ whole genome shotgun (WGS) entry which is preliminary data.</text>
</comment>
<reference evidence="1 2" key="2">
    <citation type="submission" date="2016-12" db="EMBL/GenBank/DDBJ databases">
        <title>Draft Genome Sequence of Cystobacter ferrugineus Strain Cbfe23.</title>
        <authorList>
            <person name="Akbar S."/>
            <person name="Dowd S.E."/>
            <person name="Stevens D.C."/>
        </authorList>
    </citation>
    <scope>NUCLEOTIDE SEQUENCE [LARGE SCALE GENOMIC DNA]</scope>
    <source>
        <strain evidence="1 2">Cbfe23</strain>
    </source>
</reference>
<sequence>MPSASVRTGNTKKRPLRADPLVRKAAAAATGLLDHSERVLVVYDEGGATLYYESDDAEDGIARRTLPRAS</sequence>